<comment type="caution">
    <text evidence="2">The sequence shown here is derived from an EMBL/GenBank/DDBJ whole genome shotgun (WGS) entry which is preliminary data.</text>
</comment>
<dbReference type="Pfam" id="PF00069">
    <property type="entry name" value="Pkinase"/>
    <property type="match status" value="1"/>
</dbReference>
<dbReference type="Gene3D" id="1.10.510.10">
    <property type="entry name" value="Transferase(Phosphotransferase) domain 1"/>
    <property type="match status" value="1"/>
</dbReference>
<dbReference type="InterPro" id="IPR000719">
    <property type="entry name" value="Prot_kinase_dom"/>
</dbReference>
<dbReference type="AlphaFoldDB" id="A0AAV5EQZ6"/>
<proteinExistence type="predicted"/>
<dbReference type="GO" id="GO:0005524">
    <property type="term" value="F:ATP binding"/>
    <property type="evidence" value="ECO:0007669"/>
    <property type="project" value="InterPro"/>
</dbReference>
<dbReference type="Proteomes" id="UP001054889">
    <property type="component" value="Unassembled WGS sequence"/>
</dbReference>
<keyword evidence="3" id="KW-1185">Reference proteome</keyword>
<organism evidence="2 3">
    <name type="scientific">Eleusine coracana subsp. coracana</name>
    <dbReference type="NCBI Taxonomy" id="191504"/>
    <lineage>
        <taxon>Eukaryota</taxon>
        <taxon>Viridiplantae</taxon>
        <taxon>Streptophyta</taxon>
        <taxon>Embryophyta</taxon>
        <taxon>Tracheophyta</taxon>
        <taxon>Spermatophyta</taxon>
        <taxon>Magnoliopsida</taxon>
        <taxon>Liliopsida</taxon>
        <taxon>Poales</taxon>
        <taxon>Poaceae</taxon>
        <taxon>PACMAD clade</taxon>
        <taxon>Chloridoideae</taxon>
        <taxon>Cynodonteae</taxon>
        <taxon>Eleusininae</taxon>
        <taxon>Eleusine</taxon>
    </lineage>
</organism>
<accession>A0AAV5EQZ6</accession>
<evidence type="ECO:0000259" key="1">
    <source>
        <dbReference type="PROSITE" id="PS50011"/>
    </source>
</evidence>
<dbReference type="PANTHER" id="PTHR27006:SF586">
    <property type="entry name" value="CYSTEINE-RICH RECEPTOR-LIKE PROTEIN KINASE 10"/>
    <property type="match status" value="1"/>
</dbReference>
<dbReference type="InterPro" id="IPR011009">
    <property type="entry name" value="Kinase-like_dom_sf"/>
</dbReference>
<dbReference type="GO" id="GO:0004672">
    <property type="term" value="F:protein kinase activity"/>
    <property type="evidence" value="ECO:0007669"/>
    <property type="project" value="InterPro"/>
</dbReference>
<dbReference type="PROSITE" id="PS50011">
    <property type="entry name" value="PROTEIN_KINASE_DOM"/>
    <property type="match status" value="1"/>
</dbReference>
<dbReference type="SMART" id="SM00220">
    <property type="entry name" value="S_TKc"/>
    <property type="match status" value="1"/>
</dbReference>
<protein>
    <recommendedName>
        <fullName evidence="1">Protein kinase domain-containing protein</fullName>
    </recommendedName>
</protein>
<dbReference type="PANTHER" id="PTHR27006">
    <property type="entry name" value="PROMASTIGOTE SURFACE ANTIGEN PROTEIN PSA"/>
    <property type="match status" value="1"/>
</dbReference>
<reference evidence="2" key="1">
    <citation type="journal article" date="2018" name="DNA Res.">
        <title>Multiple hybrid de novo genome assembly of finger millet, an orphan allotetraploid crop.</title>
        <authorList>
            <person name="Hatakeyama M."/>
            <person name="Aluri S."/>
            <person name="Balachadran M.T."/>
            <person name="Sivarajan S.R."/>
            <person name="Patrignani A."/>
            <person name="Gruter S."/>
            <person name="Poveda L."/>
            <person name="Shimizu-Inatsugi R."/>
            <person name="Baeten J."/>
            <person name="Francoijs K.J."/>
            <person name="Nataraja K.N."/>
            <person name="Reddy Y.A.N."/>
            <person name="Phadnis S."/>
            <person name="Ravikumar R.L."/>
            <person name="Schlapbach R."/>
            <person name="Sreeman S.M."/>
            <person name="Shimizu K.K."/>
        </authorList>
    </citation>
    <scope>NUCLEOTIDE SEQUENCE</scope>
</reference>
<gene>
    <name evidence="2" type="primary">gb13693</name>
    <name evidence="2" type="ORF">PR202_gb13693</name>
</gene>
<dbReference type="PROSITE" id="PS00108">
    <property type="entry name" value="PROTEIN_KINASE_ST"/>
    <property type="match status" value="1"/>
</dbReference>
<evidence type="ECO:0000313" key="2">
    <source>
        <dbReference type="EMBL" id="GJN25813.1"/>
    </source>
</evidence>
<evidence type="ECO:0000313" key="3">
    <source>
        <dbReference type="Proteomes" id="UP001054889"/>
    </source>
</evidence>
<feature type="domain" description="Protein kinase" evidence="1">
    <location>
        <begin position="38"/>
        <end position="342"/>
    </location>
</feature>
<dbReference type="InterPro" id="IPR008271">
    <property type="entry name" value="Ser/Thr_kinase_AS"/>
</dbReference>
<sequence>MPVPSVLDASTQDYSSSESEVTTLAAEFHDKSSRDFKSSANPIALSGSAGAVNWSANSADVFRPGSAAPPTGLWWKNTAPDLRSELVFMDDDSDDDSSSIYEDAEMTILGDCSNDYASILEVNGKINNDDVIIAENKVEFHSIAAFLEEEDSMAGPASFEDYSLSQLEEATHGFSEDSMVGRDDFATIYKIFPLHEFNFAGSQRIHWSNRFLIIQGIAEGVCYLHEQSVVHMDLKPSNIFLDSNKNPKIVSFGLATRLQDAANYITRDDFSGSMGYMSPEYITEGTLSMKYDVYSFGVILLEIISSMCRSDLQPARHQASIEWVRDESGHIQRMDFVIVSSC</sequence>
<dbReference type="SUPFAM" id="SSF56112">
    <property type="entry name" value="Protein kinase-like (PK-like)"/>
    <property type="match status" value="1"/>
</dbReference>
<dbReference type="EMBL" id="BQKI01000078">
    <property type="protein sequence ID" value="GJN25813.1"/>
    <property type="molecule type" value="Genomic_DNA"/>
</dbReference>
<name>A0AAV5EQZ6_ELECO</name>
<reference evidence="2" key="2">
    <citation type="submission" date="2021-12" db="EMBL/GenBank/DDBJ databases">
        <title>Resequencing data analysis of finger millet.</title>
        <authorList>
            <person name="Hatakeyama M."/>
            <person name="Aluri S."/>
            <person name="Balachadran M.T."/>
            <person name="Sivarajan S.R."/>
            <person name="Poveda L."/>
            <person name="Shimizu-Inatsugi R."/>
            <person name="Schlapbach R."/>
            <person name="Sreeman S.M."/>
            <person name="Shimizu K.K."/>
        </authorList>
    </citation>
    <scope>NUCLEOTIDE SEQUENCE</scope>
</reference>